<accession>A0ACC3CT99</accession>
<organism evidence="1 2">
    <name type="scientific">Coniosporium uncinatum</name>
    <dbReference type="NCBI Taxonomy" id="93489"/>
    <lineage>
        <taxon>Eukaryota</taxon>
        <taxon>Fungi</taxon>
        <taxon>Dikarya</taxon>
        <taxon>Ascomycota</taxon>
        <taxon>Pezizomycotina</taxon>
        <taxon>Dothideomycetes</taxon>
        <taxon>Dothideomycetes incertae sedis</taxon>
        <taxon>Coniosporium</taxon>
    </lineage>
</organism>
<dbReference type="EMBL" id="JAWDJW010012200">
    <property type="protein sequence ID" value="KAK3044261.1"/>
    <property type="molecule type" value="Genomic_DNA"/>
</dbReference>
<name>A0ACC3CT99_9PEZI</name>
<feature type="non-terminal residue" evidence="1">
    <location>
        <position position="51"/>
    </location>
</feature>
<comment type="caution">
    <text evidence="1">The sequence shown here is derived from an EMBL/GenBank/DDBJ whole genome shotgun (WGS) entry which is preliminary data.</text>
</comment>
<proteinExistence type="predicted"/>
<reference evidence="1" key="1">
    <citation type="submission" date="2024-09" db="EMBL/GenBank/DDBJ databases">
        <title>Black Yeasts Isolated from many extreme environments.</title>
        <authorList>
            <person name="Coleine C."/>
            <person name="Stajich J.E."/>
            <person name="Selbmann L."/>
        </authorList>
    </citation>
    <scope>NUCLEOTIDE SEQUENCE</scope>
    <source>
        <strain evidence="1">CCFEE 5737</strain>
    </source>
</reference>
<dbReference type="Proteomes" id="UP001186974">
    <property type="component" value="Unassembled WGS sequence"/>
</dbReference>
<gene>
    <name evidence="1" type="ORF">LTS18_001766</name>
</gene>
<evidence type="ECO:0000313" key="2">
    <source>
        <dbReference type="Proteomes" id="UP001186974"/>
    </source>
</evidence>
<keyword evidence="2" id="KW-1185">Reference proteome</keyword>
<protein>
    <submittedName>
        <fullName evidence="1">Uncharacterized protein</fullName>
    </submittedName>
</protein>
<feature type="non-terminal residue" evidence="1">
    <location>
        <position position="1"/>
    </location>
</feature>
<evidence type="ECO:0000313" key="1">
    <source>
        <dbReference type="EMBL" id="KAK3044261.1"/>
    </source>
</evidence>
<sequence>LSPGPQRRQQAQTLHRQPSRQFDAYGNLSQGLYTAEDHAAQSYMPRYNDRL</sequence>